<gene>
    <name evidence="2" type="ORF">Tci_873839</name>
</gene>
<name>A0A699SW88_TANCI</name>
<organism evidence="2">
    <name type="scientific">Tanacetum cinerariifolium</name>
    <name type="common">Dalmatian daisy</name>
    <name type="synonym">Chrysanthemum cinerariifolium</name>
    <dbReference type="NCBI Taxonomy" id="118510"/>
    <lineage>
        <taxon>Eukaryota</taxon>
        <taxon>Viridiplantae</taxon>
        <taxon>Streptophyta</taxon>
        <taxon>Embryophyta</taxon>
        <taxon>Tracheophyta</taxon>
        <taxon>Spermatophyta</taxon>
        <taxon>Magnoliopsida</taxon>
        <taxon>eudicotyledons</taxon>
        <taxon>Gunneridae</taxon>
        <taxon>Pentapetalae</taxon>
        <taxon>asterids</taxon>
        <taxon>campanulids</taxon>
        <taxon>Asterales</taxon>
        <taxon>Asteraceae</taxon>
        <taxon>Asteroideae</taxon>
        <taxon>Anthemideae</taxon>
        <taxon>Anthemidinae</taxon>
        <taxon>Tanacetum</taxon>
    </lineage>
</organism>
<sequence length="129" mass="14368">FSPSPILVEDSNFLMEEIDLSLTLADSMPPSIENDDYDFKGDILILEELLRNNSLSFLENESFHFDIPSSPHPPAKPSDDDEIKPNSDFLTVNVPDDDLWRKNSYLGCSISPFLSPLTSSSMGRSGQAE</sequence>
<accession>A0A699SW88</accession>
<evidence type="ECO:0008006" key="3">
    <source>
        <dbReference type="Google" id="ProtNLM"/>
    </source>
</evidence>
<feature type="non-terminal residue" evidence="2">
    <location>
        <position position="1"/>
    </location>
</feature>
<proteinExistence type="predicted"/>
<evidence type="ECO:0000256" key="1">
    <source>
        <dbReference type="SAM" id="MobiDB-lite"/>
    </source>
</evidence>
<protein>
    <recommendedName>
        <fullName evidence="3">Reverse transcriptase domain-containing protein</fullName>
    </recommendedName>
</protein>
<reference evidence="2" key="1">
    <citation type="journal article" date="2019" name="Sci. Rep.">
        <title>Draft genome of Tanacetum cinerariifolium, the natural source of mosquito coil.</title>
        <authorList>
            <person name="Yamashiro T."/>
            <person name="Shiraishi A."/>
            <person name="Satake H."/>
            <person name="Nakayama K."/>
        </authorList>
    </citation>
    <scope>NUCLEOTIDE SEQUENCE</scope>
</reference>
<feature type="region of interest" description="Disordered" evidence="1">
    <location>
        <begin position="66"/>
        <end position="88"/>
    </location>
</feature>
<evidence type="ECO:0000313" key="2">
    <source>
        <dbReference type="EMBL" id="GFD01870.1"/>
    </source>
</evidence>
<comment type="caution">
    <text evidence="2">The sequence shown here is derived from an EMBL/GenBank/DDBJ whole genome shotgun (WGS) entry which is preliminary data.</text>
</comment>
<dbReference type="AlphaFoldDB" id="A0A699SW88"/>
<dbReference type="EMBL" id="BKCJ011194265">
    <property type="protein sequence ID" value="GFD01870.1"/>
    <property type="molecule type" value="Genomic_DNA"/>
</dbReference>